<name>L0AUJ1_THEEQ</name>
<reference evidence="1 2" key="1">
    <citation type="journal article" date="2012" name="BMC Genomics">
        <title>Comparative genomic analysis and phylogenetic position of Theileria equi.</title>
        <authorList>
            <person name="Kappmeyer L.S."/>
            <person name="Thiagarajan M."/>
            <person name="Herndon D.R."/>
            <person name="Ramsay J.D."/>
            <person name="Caler E."/>
            <person name="Djikeng A."/>
            <person name="Gillespie J.J."/>
            <person name="Lau A.O."/>
            <person name="Roalson E.H."/>
            <person name="Silva J.C."/>
            <person name="Silva M.G."/>
            <person name="Suarez C.E."/>
            <person name="Ueti M.W."/>
            <person name="Nene V.M."/>
            <person name="Mealey R.H."/>
            <person name="Knowles D.P."/>
            <person name="Brayton K.A."/>
        </authorList>
    </citation>
    <scope>NUCLEOTIDE SEQUENCE [LARGE SCALE GENOMIC DNA]</scope>
    <source>
        <strain evidence="1 2">WA</strain>
    </source>
</reference>
<evidence type="ECO:0000313" key="1">
    <source>
        <dbReference type="EMBL" id="AFZ79225.1"/>
    </source>
</evidence>
<dbReference type="RefSeq" id="XP_004828891.1">
    <property type="nucleotide sequence ID" value="XM_004828834.1"/>
</dbReference>
<keyword evidence="2" id="KW-1185">Reference proteome</keyword>
<dbReference type="OrthoDB" id="361108at2759"/>
<protein>
    <submittedName>
        <fullName evidence="1">Uncharacterized protein</fullName>
    </submittedName>
</protein>
<proteinExistence type="predicted"/>
<dbReference type="AlphaFoldDB" id="L0AUJ1"/>
<sequence>MKDDTLILPNVPEKALDNADFFSKLFQNDINGLVGDLQPTDRQICKRRSSFGSEAFSPNKRRGRIVAFSNQDSADDQAGSQNDHSSAIENDQYESVRQYQDIAEGSATTQDECIRETQGRISHLTDVYTRQIMECIERSTCREQIHSELPVIISRLCHDLVGNSDEYTLNLGKRIDHLTHEKSALCNIIKSQYETISRLKDVEITALRSAQERQAYKAELARLREWVGGYPSQSNFSDHFRKPPDVC</sequence>
<accession>L0AUJ1</accession>
<dbReference type="VEuPathDB" id="PiroplasmaDB:BEWA_020720"/>
<dbReference type="GeneID" id="15803429"/>
<dbReference type="EMBL" id="CP001669">
    <property type="protein sequence ID" value="AFZ79225.1"/>
    <property type="molecule type" value="Genomic_DNA"/>
</dbReference>
<dbReference type="eggNOG" id="ENOG502QXSD">
    <property type="taxonomic scope" value="Eukaryota"/>
</dbReference>
<evidence type="ECO:0000313" key="2">
    <source>
        <dbReference type="Proteomes" id="UP000031512"/>
    </source>
</evidence>
<dbReference type="KEGG" id="beq:BEWA_020720"/>
<dbReference type="Proteomes" id="UP000031512">
    <property type="component" value="Chromosome 1"/>
</dbReference>
<gene>
    <name evidence="1" type="ORF">BEWA_020720</name>
</gene>
<organism evidence="1 2">
    <name type="scientific">Theileria equi strain WA</name>
    <dbReference type="NCBI Taxonomy" id="1537102"/>
    <lineage>
        <taxon>Eukaryota</taxon>
        <taxon>Sar</taxon>
        <taxon>Alveolata</taxon>
        <taxon>Apicomplexa</taxon>
        <taxon>Aconoidasida</taxon>
        <taxon>Piroplasmida</taxon>
        <taxon>Theileriidae</taxon>
        <taxon>Theileria</taxon>
    </lineage>
</organism>